<dbReference type="SUPFAM" id="SSF48452">
    <property type="entry name" value="TPR-like"/>
    <property type="match status" value="1"/>
</dbReference>
<dbReference type="InterPro" id="IPR034706">
    <property type="entry name" value="CpoB"/>
</dbReference>
<keyword evidence="1" id="KW-0131">Cell cycle</keyword>
<evidence type="ECO:0000313" key="4">
    <source>
        <dbReference type="EMBL" id="MBP5857683.1"/>
    </source>
</evidence>
<feature type="compositionally biased region" description="Low complexity" evidence="3">
    <location>
        <begin position="201"/>
        <end position="211"/>
    </location>
</feature>
<dbReference type="InterPro" id="IPR019734">
    <property type="entry name" value="TPR_rpt"/>
</dbReference>
<dbReference type="InterPro" id="IPR011990">
    <property type="entry name" value="TPR-like_helical_dom_sf"/>
</dbReference>
<feature type="region of interest" description="Disordered" evidence="3">
    <location>
        <begin position="248"/>
        <end position="304"/>
    </location>
</feature>
<dbReference type="GO" id="GO:0030288">
    <property type="term" value="C:outer membrane-bounded periplasmic space"/>
    <property type="evidence" value="ECO:0007669"/>
    <property type="project" value="UniProtKB-UniRule"/>
</dbReference>
<feature type="compositionally biased region" description="Low complexity" evidence="3">
    <location>
        <begin position="176"/>
        <end position="194"/>
    </location>
</feature>
<protein>
    <recommendedName>
        <fullName evidence="1">Cell division coordinator CpoB</fullName>
    </recommendedName>
</protein>
<dbReference type="Pfam" id="PF13432">
    <property type="entry name" value="TPR_16"/>
    <property type="match status" value="1"/>
</dbReference>
<keyword evidence="1" id="KW-0574">Periplasm</keyword>
<dbReference type="Gene3D" id="1.25.40.10">
    <property type="entry name" value="Tetratricopeptide repeat domain"/>
    <property type="match status" value="1"/>
</dbReference>
<dbReference type="GO" id="GO:0043093">
    <property type="term" value="P:FtsZ-dependent cytokinesis"/>
    <property type="evidence" value="ECO:0007669"/>
    <property type="project" value="UniProtKB-UniRule"/>
</dbReference>
<dbReference type="AlphaFoldDB" id="A0A8J7S330"/>
<name>A0A8J7S330_9PROT</name>
<evidence type="ECO:0000256" key="1">
    <source>
        <dbReference type="HAMAP-Rule" id="MF_02066"/>
    </source>
</evidence>
<comment type="caution">
    <text evidence="4">The sequence shown here is derived from an EMBL/GenBank/DDBJ whole genome shotgun (WGS) entry which is preliminary data.</text>
</comment>
<feature type="chain" id="PRO_5035347607" description="Cell division coordinator CpoB" evidence="1">
    <location>
        <begin position="46"/>
        <end position="434"/>
    </location>
</feature>
<feature type="region of interest" description="Disordered" evidence="3">
    <location>
        <begin position="162"/>
        <end position="212"/>
    </location>
</feature>
<feature type="region of interest" description="Disordered" evidence="3">
    <location>
        <begin position="1"/>
        <end position="20"/>
    </location>
</feature>
<keyword evidence="1" id="KW-0732">Signal</keyword>
<feature type="compositionally biased region" description="Low complexity" evidence="3">
    <location>
        <begin position="291"/>
        <end position="303"/>
    </location>
</feature>
<dbReference type="Proteomes" id="UP000672602">
    <property type="component" value="Unassembled WGS sequence"/>
</dbReference>
<feature type="region of interest" description="Disordered" evidence="3">
    <location>
        <begin position="74"/>
        <end position="110"/>
    </location>
</feature>
<accession>A0A8J7S330</accession>
<dbReference type="RefSeq" id="WP_210682270.1">
    <property type="nucleotide sequence ID" value="NZ_JAGMWN010000005.1"/>
</dbReference>
<dbReference type="NCBIfam" id="TIGR02795">
    <property type="entry name" value="tol_pal_ybgF"/>
    <property type="match status" value="1"/>
</dbReference>
<dbReference type="HAMAP" id="MF_02066">
    <property type="entry name" value="CpoB"/>
    <property type="match status" value="1"/>
</dbReference>
<evidence type="ECO:0000313" key="5">
    <source>
        <dbReference type="Proteomes" id="UP000672602"/>
    </source>
</evidence>
<comment type="subcellular location">
    <subcellularLocation>
        <location evidence="1">Periplasm</location>
    </subcellularLocation>
</comment>
<feature type="repeat" description="TPR" evidence="2">
    <location>
        <begin position="346"/>
        <end position="379"/>
    </location>
</feature>
<reference evidence="4" key="1">
    <citation type="submission" date="2021-04" db="EMBL/GenBank/DDBJ databases">
        <authorList>
            <person name="Zhang D.-C."/>
        </authorList>
    </citation>
    <scope>NUCLEOTIDE SEQUENCE</scope>
    <source>
        <strain evidence="4">CGMCC 1.15697</strain>
    </source>
</reference>
<dbReference type="EMBL" id="JAGMWN010000005">
    <property type="protein sequence ID" value="MBP5857683.1"/>
    <property type="molecule type" value="Genomic_DNA"/>
</dbReference>
<feature type="compositionally biased region" description="Gly residues" evidence="3">
    <location>
        <begin position="255"/>
        <end position="274"/>
    </location>
</feature>
<comment type="similarity">
    <text evidence="1">Belongs to the CpoB family.</text>
</comment>
<dbReference type="InterPro" id="IPR014162">
    <property type="entry name" value="CpoB_C"/>
</dbReference>
<gene>
    <name evidence="4" type="primary">ybgF</name>
    <name evidence="1" type="synonym">cpoB</name>
    <name evidence="4" type="ORF">KAJ83_11740</name>
</gene>
<sequence precursor="true">MTDSSLSARRTSATRRSARPSAYVRGAFAAAVLAMLMAPTLPAAAQSDLGREVEILKRDLKDLQRYIYRGEGTIPPASLGDGAAGQDTGQDTGTAPSGRSGEPMPSDVAGRLQIKIQRVEREMRELTGRVEEVEFRVRQAADRMEKLASDMDFRLQQLEQGGAQISGNGGSGNGNGARPAGAPQQLGRAANSSSGAGGSTGAATGTDEGTTVISSTGATREAGQGAGAAGAGQTLGSLRTNAAGEILGADMSQGTGDGQSGAVASGGGNAGANGGDAQPRVQASPGSGNVSGAQTTASAASGALPDGSVNEQYEYAFSLLRKRDFAAAEAAMRSFVDRHGESDLAGNAMYWLGETYYARGNYRDAAATFLDAYTGYPKNDKASHSLLKLAMSLGALGKTDAACQAFSTLRQEGDAGPRILDTAKSEAGKLGCGN</sequence>
<keyword evidence="1" id="KW-0132">Cell division</keyword>
<feature type="compositionally biased region" description="Low complexity" evidence="3">
    <location>
        <begin position="80"/>
        <end position="95"/>
    </location>
</feature>
<evidence type="ECO:0000256" key="2">
    <source>
        <dbReference type="PROSITE-ProRule" id="PRU00339"/>
    </source>
</evidence>
<feature type="signal peptide" evidence="1">
    <location>
        <begin position="1"/>
        <end position="45"/>
    </location>
</feature>
<dbReference type="PROSITE" id="PS50005">
    <property type="entry name" value="TPR"/>
    <property type="match status" value="1"/>
</dbReference>
<proteinExistence type="inferred from homology"/>
<dbReference type="Pfam" id="PF13174">
    <property type="entry name" value="TPR_6"/>
    <property type="match status" value="1"/>
</dbReference>
<evidence type="ECO:0000256" key="3">
    <source>
        <dbReference type="SAM" id="MobiDB-lite"/>
    </source>
</evidence>
<keyword evidence="5" id="KW-1185">Reference proteome</keyword>
<organism evidence="4 5">
    <name type="scientific">Marivibrio halodurans</name>
    <dbReference type="NCBI Taxonomy" id="2039722"/>
    <lineage>
        <taxon>Bacteria</taxon>
        <taxon>Pseudomonadati</taxon>
        <taxon>Pseudomonadota</taxon>
        <taxon>Alphaproteobacteria</taxon>
        <taxon>Rhodospirillales</taxon>
        <taxon>Rhodospirillaceae</taxon>
        <taxon>Marivibrio</taxon>
    </lineage>
</organism>
<keyword evidence="2" id="KW-0802">TPR repeat</keyword>
<comment type="function">
    <text evidence="1">Mediates coordination of peptidoglycan synthesis and outer membrane constriction during cell division.</text>
</comment>
<feature type="compositionally biased region" description="Low complexity" evidence="3">
    <location>
        <begin position="1"/>
        <end position="11"/>
    </location>
</feature>